<organism evidence="9 10">
    <name type="scientific">Rhynocoris fuscipes</name>
    <dbReference type="NCBI Taxonomy" id="488301"/>
    <lineage>
        <taxon>Eukaryota</taxon>
        <taxon>Metazoa</taxon>
        <taxon>Ecdysozoa</taxon>
        <taxon>Arthropoda</taxon>
        <taxon>Hexapoda</taxon>
        <taxon>Insecta</taxon>
        <taxon>Pterygota</taxon>
        <taxon>Neoptera</taxon>
        <taxon>Paraneoptera</taxon>
        <taxon>Hemiptera</taxon>
        <taxon>Heteroptera</taxon>
        <taxon>Panheteroptera</taxon>
        <taxon>Cimicomorpha</taxon>
        <taxon>Reduviidae</taxon>
        <taxon>Harpactorinae</taxon>
        <taxon>Harpactorini</taxon>
        <taxon>Rhynocoris</taxon>
    </lineage>
</organism>
<dbReference type="PRINTS" id="PR00722">
    <property type="entry name" value="CHYMOTRYPSIN"/>
</dbReference>
<reference evidence="9 10" key="1">
    <citation type="submission" date="2022-12" db="EMBL/GenBank/DDBJ databases">
        <title>Chromosome-level genome assembly of true bugs.</title>
        <authorList>
            <person name="Ma L."/>
            <person name="Li H."/>
        </authorList>
    </citation>
    <scope>NUCLEOTIDE SEQUENCE [LARGE SCALE GENOMIC DNA]</scope>
    <source>
        <strain evidence="9">Lab_2022b</strain>
    </source>
</reference>
<evidence type="ECO:0000313" key="10">
    <source>
        <dbReference type="Proteomes" id="UP001461498"/>
    </source>
</evidence>
<dbReference type="InterPro" id="IPR043504">
    <property type="entry name" value="Peptidase_S1_PA_chymotrypsin"/>
</dbReference>
<protein>
    <recommendedName>
        <fullName evidence="8">Peptidase S1 domain-containing protein</fullName>
    </recommendedName>
</protein>
<dbReference type="InterPro" id="IPR009003">
    <property type="entry name" value="Peptidase_S1_PA"/>
</dbReference>
<dbReference type="Pfam" id="PF00089">
    <property type="entry name" value="Trypsin"/>
    <property type="match status" value="1"/>
</dbReference>
<keyword evidence="10" id="KW-1185">Reference proteome</keyword>
<keyword evidence="6" id="KW-1015">Disulfide bond</keyword>
<dbReference type="GO" id="GO:0005615">
    <property type="term" value="C:extracellular space"/>
    <property type="evidence" value="ECO:0007669"/>
    <property type="project" value="TreeGrafter"/>
</dbReference>
<dbReference type="PROSITE" id="PS50240">
    <property type="entry name" value="TRYPSIN_DOM"/>
    <property type="match status" value="1"/>
</dbReference>
<dbReference type="AlphaFoldDB" id="A0AAW1DJE9"/>
<keyword evidence="3 7" id="KW-0645">Protease</keyword>
<dbReference type="GO" id="GO:0004252">
    <property type="term" value="F:serine-type endopeptidase activity"/>
    <property type="evidence" value="ECO:0007669"/>
    <property type="project" value="InterPro"/>
</dbReference>
<keyword evidence="5 7" id="KW-0720">Serine protease</keyword>
<dbReference type="GO" id="GO:0006508">
    <property type="term" value="P:proteolysis"/>
    <property type="evidence" value="ECO:0007669"/>
    <property type="project" value="UniProtKB-KW"/>
</dbReference>
<comment type="subcellular location">
    <subcellularLocation>
        <location evidence="1">Secreted</location>
    </subcellularLocation>
</comment>
<keyword evidence="2" id="KW-0964">Secreted</keyword>
<dbReference type="InterPro" id="IPR050127">
    <property type="entry name" value="Serine_Proteases_S1"/>
</dbReference>
<dbReference type="Proteomes" id="UP001461498">
    <property type="component" value="Unassembled WGS sequence"/>
</dbReference>
<dbReference type="PANTHER" id="PTHR24264:SF65">
    <property type="entry name" value="SRCR DOMAIN-CONTAINING PROTEIN"/>
    <property type="match status" value="1"/>
</dbReference>
<dbReference type="PANTHER" id="PTHR24264">
    <property type="entry name" value="TRYPSIN-RELATED"/>
    <property type="match status" value="1"/>
</dbReference>
<evidence type="ECO:0000256" key="2">
    <source>
        <dbReference type="ARBA" id="ARBA00022525"/>
    </source>
</evidence>
<dbReference type="PROSITE" id="PS00134">
    <property type="entry name" value="TRYPSIN_HIS"/>
    <property type="match status" value="1"/>
</dbReference>
<comment type="caution">
    <text evidence="9">The sequence shown here is derived from an EMBL/GenBank/DDBJ whole genome shotgun (WGS) entry which is preliminary data.</text>
</comment>
<evidence type="ECO:0000256" key="1">
    <source>
        <dbReference type="ARBA" id="ARBA00004613"/>
    </source>
</evidence>
<feature type="domain" description="Peptidase S1" evidence="8">
    <location>
        <begin position="446"/>
        <end position="672"/>
    </location>
</feature>
<dbReference type="EMBL" id="JAPXFL010000003">
    <property type="protein sequence ID" value="KAK9509268.1"/>
    <property type="molecule type" value="Genomic_DNA"/>
</dbReference>
<dbReference type="CDD" id="cd00190">
    <property type="entry name" value="Tryp_SPc"/>
    <property type="match status" value="1"/>
</dbReference>
<proteinExistence type="predicted"/>
<dbReference type="Gene3D" id="2.40.10.10">
    <property type="entry name" value="Trypsin-like serine proteases"/>
    <property type="match status" value="1"/>
</dbReference>
<dbReference type="InterPro" id="IPR018114">
    <property type="entry name" value="TRYPSIN_HIS"/>
</dbReference>
<dbReference type="InterPro" id="IPR001254">
    <property type="entry name" value="Trypsin_dom"/>
</dbReference>
<sequence length="684" mass="77520">MWYLITKRDSERNYFSILEPKNQIHLCDTENEMNHIKEIIENTEVPDTVKSKNEIAEDDDNEFVENLELIDGNIAFKNEINKKRSIIYKFNDLILAPNKIYKDMKIRAVSTSLDTIKKMDEALWDEIRKLYEKLKLGEITFSELFIVVKKIILQIYGINEFEKILTIYDTRLSESVYQVGKYLLSTYHEAFVSVFQVDKEVQGNDRNKYVKFPAQTNNNVIKKLSTPQNSSATAKRKCLACKLKYNKQQNVKTFKRPTFQKKIIPNVVNNKTIQKTAIKTILTKTNDIKQSNPFTNLSIKAVNLSREKFSSSSNLESDDGNKDEIVDDVEIDADAEPVAVNEIVDKEVNAVLYSSQFHPTINEPSIELLSVLNKERDPPPHVDKITMIKPQRKRKPKVVKRSFKETFAKYLSTFMNSISSEIVVEEKIEKFSVNNLFIVPPRVSYIIDGSTARIGQYPFMVSLQVEGKHVCGGNLIDMCTIVTAAHCLNKVSDLSRFTVVAGVVNLNDFISESRQTSQVVWGLSHKDFIYGYWQSDIALLKINPSFRGTAYVSAIRLPPPGYEPSGIGTVVGFGATAPGHPTNDNLMETMLSIFTYEKCRYYYGQEIDDTVFCANGFLGHADTCQGDSGGPLICNDYLCGIIAAGIGCGNPDEAGIYTKVSHFTEWIKEYQNTEVVLLDNESTF</sequence>
<keyword evidence="4 7" id="KW-0378">Hydrolase</keyword>
<dbReference type="SMART" id="SM00020">
    <property type="entry name" value="Tryp_SPc"/>
    <property type="match status" value="1"/>
</dbReference>
<evidence type="ECO:0000256" key="3">
    <source>
        <dbReference type="ARBA" id="ARBA00022670"/>
    </source>
</evidence>
<evidence type="ECO:0000256" key="7">
    <source>
        <dbReference type="RuleBase" id="RU363034"/>
    </source>
</evidence>
<dbReference type="PROSITE" id="PS00135">
    <property type="entry name" value="TRYPSIN_SER"/>
    <property type="match status" value="1"/>
</dbReference>
<gene>
    <name evidence="9" type="ORF">O3M35_006618</name>
</gene>
<dbReference type="FunFam" id="2.40.10.10:FF:000068">
    <property type="entry name" value="transmembrane protease serine 2"/>
    <property type="match status" value="1"/>
</dbReference>
<evidence type="ECO:0000313" key="9">
    <source>
        <dbReference type="EMBL" id="KAK9509268.1"/>
    </source>
</evidence>
<dbReference type="SUPFAM" id="SSF50494">
    <property type="entry name" value="Trypsin-like serine proteases"/>
    <property type="match status" value="1"/>
</dbReference>
<name>A0AAW1DJE9_9HEMI</name>
<evidence type="ECO:0000259" key="8">
    <source>
        <dbReference type="PROSITE" id="PS50240"/>
    </source>
</evidence>
<dbReference type="InterPro" id="IPR001314">
    <property type="entry name" value="Peptidase_S1A"/>
</dbReference>
<evidence type="ECO:0000256" key="6">
    <source>
        <dbReference type="ARBA" id="ARBA00023157"/>
    </source>
</evidence>
<evidence type="ECO:0000256" key="5">
    <source>
        <dbReference type="ARBA" id="ARBA00022825"/>
    </source>
</evidence>
<evidence type="ECO:0000256" key="4">
    <source>
        <dbReference type="ARBA" id="ARBA00022801"/>
    </source>
</evidence>
<accession>A0AAW1DJE9</accession>
<dbReference type="InterPro" id="IPR033116">
    <property type="entry name" value="TRYPSIN_SER"/>
</dbReference>